<dbReference type="GO" id="GO:0005773">
    <property type="term" value="C:vacuole"/>
    <property type="evidence" value="ECO:0007669"/>
    <property type="project" value="GOC"/>
</dbReference>
<dbReference type="InterPro" id="IPR018618">
    <property type="entry name" value="GID4/10-like"/>
</dbReference>
<accession>A0AAF0EMS6</accession>
<evidence type="ECO:0000313" key="2">
    <source>
        <dbReference type="EMBL" id="WFD27449.1"/>
    </source>
</evidence>
<sequence length="180" mass="20975">MGGYLKIRGLTSEWPEITTYFDGEIIGPHYKFITNKWNATMEDDLKHWSLFPHFPALHRQLGTFQQPFDSKRFPYIFMRWKERFLVPDHQVSHIDGASFAGFYYICLVIDPKAASETDTYPGTSAPALAEDEINMEQEATINPKKQAHLYGYYFHESSEPFQKLDLYQVPVPVSDTFELH</sequence>
<gene>
    <name evidence="2" type="ORF">MNAN1_002446</name>
</gene>
<dbReference type="PANTHER" id="PTHR14534:SF3">
    <property type="entry name" value="GID COMPLEX SUBUNIT 4 HOMOLOG"/>
    <property type="match status" value="1"/>
</dbReference>
<evidence type="ECO:0000256" key="1">
    <source>
        <dbReference type="ARBA" id="ARBA00061469"/>
    </source>
</evidence>
<dbReference type="GO" id="GO:0045721">
    <property type="term" value="P:negative regulation of gluconeogenesis"/>
    <property type="evidence" value="ECO:0007669"/>
    <property type="project" value="TreeGrafter"/>
</dbReference>
<dbReference type="GO" id="GO:0043161">
    <property type="term" value="P:proteasome-mediated ubiquitin-dependent protein catabolic process"/>
    <property type="evidence" value="ECO:0007669"/>
    <property type="project" value="TreeGrafter"/>
</dbReference>
<dbReference type="GO" id="GO:0034657">
    <property type="term" value="C:GID complex"/>
    <property type="evidence" value="ECO:0007669"/>
    <property type="project" value="TreeGrafter"/>
</dbReference>
<proteinExistence type="inferred from homology"/>
<name>A0AAF0EMS6_9BASI</name>
<keyword evidence="3" id="KW-1185">Reference proteome</keyword>
<dbReference type="EMBL" id="CP119895">
    <property type="protein sequence ID" value="WFD27449.1"/>
    <property type="molecule type" value="Genomic_DNA"/>
</dbReference>
<reference evidence="2" key="1">
    <citation type="submission" date="2023-03" db="EMBL/GenBank/DDBJ databases">
        <title>Mating type loci evolution in Malassezia.</title>
        <authorList>
            <person name="Coelho M.A."/>
        </authorList>
    </citation>
    <scope>NUCLEOTIDE SEQUENCE</scope>
    <source>
        <strain evidence="2">CBS 9557</strain>
    </source>
</reference>
<dbReference type="PANTHER" id="PTHR14534">
    <property type="entry name" value="VACUOLAR IMPORT AND DEGRADATION PROTEIN 24"/>
    <property type="match status" value="1"/>
</dbReference>
<dbReference type="Pfam" id="PF09783">
    <property type="entry name" value="Vac_ImportDeg"/>
    <property type="match status" value="1"/>
</dbReference>
<dbReference type="AlphaFoldDB" id="A0AAF0EMS6"/>
<dbReference type="GO" id="GO:0007039">
    <property type="term" value="P:protein catabolic process in the vacuole"/>
    <property type="evidence" value="ECO:0007669"/>
    <property type="project" value="TreeGrafter"/>
</dbReference>
<dbReference type="GO" id="GO:0006623">
    <property type="term" value="P:protein targeting to vacuole"/>
    <property type="evidence" value="ECO:0007669"/>
    <property type="project" value="TreeGrafter"/>
</dbReference>
<evidence type="ECO:0000313" key="3">
    <source>
        <dbReference type="Proteomes" id="UP001213623"/>
    </source>
</evidence>
<protein>
    <recommendedName>
        <fullName evidence="4">Glucose-induced degradation protein 4</fullName>
    </recommendedName>
</protein>
<organism evidence="2 3">
    <name type="scientific">Malassezia nana</name>
    <dbReference type="NCBI Taxonomy" id="180528"/>
    <lineage>
        <taxon>Eukaryota</taxon>
        <taxon>Fungi</taxon>
        <taxon>Dikarya</taxon>
        <taxon>Basidiomycota</taxon>
        <taxon>Ustilaginomycotina</taxon>
        <taxon>Malasseziomycetes</taxon>
        <taxon>Malasseziales</taxon>
        <taxon>Malasseziaceae</taxon>
        <taxon>Malassezia</taxon>
    </lineage>
</organism>
<comment type="similarity">
    <text evidence="1">Belongs to the GID4/VID24 family.</text>
</comment>
<evidence type="ECO:0008006" key="4">
    <source>
        <dbReference type="Google" id="ProtNLM"/>
    </source>
</evidence>
<dbReference type="Proteomes" id="UP001213623">
    <property type="component" value="Chromosome 4"/>
</dbReference>